<gene>
    <name evidence="12" type="primary">LOC108562228</name>
</gene>
<accession>A0ABM1MN37</accession>
<dbReference type="RefSeq" id="XP_017775987.1">
    <property type="nucleotide sequence ID" value="XM_017920498.1"/>
</dbReference>
<keyword evidence="3" id="KW-0963">Cytoplasm</keyword>
<evidence type="ECO:0000256" key="5">
    <source>
        <dbReference type="ARBA" id="ARBA00023054"/>
    </source>
</evidence>
<keyword evidence="6 10" id="KW-0969">Cilium</keyword>
<evidence type="ECO:0000313" key="11">
    <source>
        <dbReference type="Proteomes" id="UP000695000"/>
    </source>
</evidence>
<evidence type="ECO:0000313" key="12">
    <source>
        <dbReference type="RefSeq" id="XP_017775987.1"/>
    </source>
</evidence>
<keyword evidence="8 10" id="KW-0966">Cell projection</keyword>
<organism evidence="11 12">
    <name type="scientific">Nicrophorus vespilloides</name>
    <name type="common">Boreal carrion beetle</name>
    <dbReference type="NCBI Taxonomy" id="110193"/>
    <lineage>
        <taxon>Eukaryota</taxon>
        <taxon>Metazoa</taxon>
        <taxon>Ecdysozoa</taxon>
        <taxon>Arthropoda</taxon>
        <taxon>Hexapoda</taxon>
        <taxon>Insecta</taxon>
        <taxon>Pterygota</taxon>
        <taxon>Neoptera</taxon>
        <taxon>Endopterygota</taxon>
        <taxon>Coleoptera</taxon>
        <taxon>Polyphaga</taxon>
        <taxon>Staphyliniformia</taxon>
        <taxon>Silphidae</taxon>
        <taxon>Nicrophorinae</taxon>
        <taxon>Nicrophorus</taxon>
    </lineage>
</organism>
<evidence type="ECO:0000256" key="1">
    <source>
        <dbReference type="ARBA" id="ARBA00004611"/>
    </source>
</evidence>
<dbReference type="Proteomes" id="UP000695000">
    <property type="component" value="Unplaced"/>
</dbReference>
<evidence type="ECO:0000256" key="3">
    <source>
        <dbReference type="ARBA" id="ARBA00022490"/>
    </source>
</evidence>
<protein>
    <recommendedName>
        <fullName evidence="10">Tektin</fullName>
    </recommendedName>
</protein>
<dbReference type="InterPro" id="IPR000435">
    <property type="entry name" value="Tektins"/>
</dbReference>
<sequence length="423" mass="49879">MPFRKNHKNNSNIHTTLYDQHVVIVPPPPPRFTITEWYLNNRQRYRACDDQQALADKVLAESDRVREQTDEETKLNKREVDHHLGQKIQDIEFMKGEIDKQRKEVVKEMDNLTLYADRINDAVRCIDECYNICKKCIIMREVRLGIDLCHDDVERELLKERDVIEGAKALLTRDLQQSNEQLRRLRMTVYFMDRDLEDKCNVLKIDEHNLGLREDSLNLSMYHGFCPLDPASITAEEWEQFSKTSIENGAKEINSARLLRSYVDTIINQAMMDLKNQYHVVNDAFRRRIEETKECKSKMEIQHAEVVRQVNEITRSLTRLQKSMAEKEGFMALAHTRLGNRAQRPGMELCRDLVETNLVKEVTELRYNVSRLQQMMAEGQASMRYLLKTQIQLEEDINIKTNTLKIDEVDCMTLRQSMNYQNY</sequence>
<evidence type="ECO:0000256" key="8">
    <source>
        <dbReference type="ARBA" id="ARBA00023273"/>
    </source>
</evidence>
<comment type="subcellular location">
    <subcellularLocation>
        <location evidence="10">Cytoplasm</location>
        <location evidence="10">Cytoskeleton</location>
        <location evidence="10">Cilium axoneme</location>
    </subcellularLocation>
    <subcellularLocation>
        <location evidence="1">Cytoplasm</location>
        <location evidence="1">Cytoskeleton</location>
        <location evidence="1">Flagellum axoneme</location>
    </subcellularLocation>
</comment>
<dbReference type="PANTHER" id="PTHR19960:SF25">
    <property type="entry name" value="TEKTIN-1"/>
    <property type="match status" value="1"/>
</dbReference>
<dbReference type="PANTHER" id="PTHR19960">
    <property type="entry name" value="TEKTIN"/>
    <property type="match status" value="1"/>
</dbReference>
<dbReference type="GeneID" id="108562228"/>
<keyword evidence="5" id="KW-0175">Coiled coil</keyword>
<comment type="function">
    <text evidence="9">Microtubule inner protein (MIP) part of the dynein-decorated doublet microtubules (DMTs) in cilia and flagellar axoneme. Forms filamentous polymers in the walls of ciliary and flagellar microtubules.</text>
</comment>
<keyword evidence="4 10" id="KW-0282">Flagellum</keyword>
<evidence type="ECO:0000256" key="9">
    <source>
        <dbReference type="ARBA" id="ARBA00045224"/>
    </source>
</evidence>
<reference evidence="12" key="1">
    <citation type="submission" date="2025-08" db="UniProtKB">
        <authorList>
            <consortium name="RefSeq"/>
        </authorList>
    </citation>
    <scope>IDENTIFICATION</scope>
    <source>
        <tissue evidence="12">Whole Larva</tissue>
    </source>
</reference>
<dbReference type="Pfam" id="PF03148">
    <property type="entry name" value="Tektin"/>
    <property type="match status" value="1"/>
</dbReference>
<evidence type="ECO:0000256" key="6">
    <source>
        <dbReference type="ARBA" id="ARBA00023069"/>
    </source>
</evidence>
<keyword evidence="11" id="KW-1185">Reference proteome</keyword>
<evidence type="ECO:0000256" key="10">
    <source>
        <dbReference type="RuleBase" id="RU367040"/>
    </source>
</evidence>
<evidence type="ECO:0000256" key="7">
    <source>
        <dbReference type="ARBA" id="ARBA00023212"/>
    </source>
</evidence>
<evidence type="ECO:0000256" key="2">
    <source>
        <dbReference type="ARBA" id="ARBA00007209"/>
    </source>
</evidence>
<dbReference type="InterPro" id="IPR048256">
    <property type="entry name" value="Tektin-like"/>
</dbReference>
<dbReference type="PRINTS" id="PR00511">
    <property type="entry name" value="TEKTIN"/>
</dbReference>
<keyword evidence="7" id="KW-0206">Cytoskeleton</keyword>
<evidence type="ECO:0000256" key="4">
    <source>
        <dbReference type="ARBA" id="ARBA00022846"/>
    </source>
</evidence>
<proteinExistence type="inferred from homology"/>
<name>A0ABM1MN37_NICVS</name>
<comment type="similarity">
    <text evidence="2 10">Belongs to the tektin family.</text>
</comment>